<accession>A0A4Z1DC26</accession>
<comment type="cofactor">
    <cofactor evidence="1 5">
        <name>FAD</name>
        <dbReference type="ChEBI" id="CHEBI:57692"/>
    </cofactor>
</comment>
<dbReference type="InterPro" id="IPR045008">
    <property type="entry name" value="ACX4-like"/>
</dbReference>
<sequence>MTGQQQRDHAGQGQEHEWPGVTVHEADPAAVEADFYHVRETVGPEDQELLATVRDWARKNLAPIADDYWERGEFPHELIPQLPGLGIAGLQFKGYGSPGRGALVAGLVSMELSRVDPSFATFHGVHSGLGIASVMECGSEEQKQRWIPEMLRWERLAAFALTEPGVGSGTSRGLTTTARREGDTWVLNGRKKWIGNATFADLVIVWAKDEADGEVKGFVVQQGAEGFTPHRIDGKVSLRTVQNAEIELRDVRVPEADRLQEANSFRDTAKVLRATRLGVSWNAVGCAMGAYEAARAYTLEREQFGKPIAAFQLVQDQLARMLADITACQTMNVRAAQLQDAGQLTDQQASMAKMFSTTRTREVVAHARELLGGNGILLDHEVARFWADAEALYSYEGTRDMNSLIVGRAATGISAFV</sequence>
<proteinExistence type="inferred from homology"/>
<dbReference type="SUPFAM" id="SSF47203">
    <property type="entry name" value="Acyl-CoA dehydrogenase C-terminal domain-like"/>
    <property type="match status" value="1"/>
</dbReference>
<keyword evidence="5" id="KW-0560">Oxidoreductase</keyword>
<keyword evidence="11" id="KW-1185">Reference proteome</keyword>
<dbReference type="Pfam" id="PF00441">
    <property type="entry name" value="Acyl-CoA_dh_1"/>
    <property type="match status" value="1"/>
</dbReference>
<dbReference type="PANTHER" id="PTHR43188">
    <property type="entry name" value="ACYL-COENZYME A OXIDASE"/>
    <property type="match status" value="1"/>
</dbReference>
<dbReference type="PANTHER" id="PTHR43188:SF1">
    <property type="entry name" value="ACYL-COA DEHYDROGENASE"/>
    <property type="match status" value="1"/>
</dbReference>
<dbReference type="InterPro" id="IPR006089">
    <property type="entry name" value="Acyl-CoA_DH_CS"/>
</dbReference>
<dbReference type="Gene3D" id="1.20.140.10">
    <property type="entry name" value="Butyryl-CoA Dehydrogenase, subunit A, domain 3"/>
    <property type="match status" value="1"/>
</dbReference>
<dbReference type="GeneID" id="91529608"/>
<organism evidence="10 11">
    <name type="scientific">Streptomyces griseoluteus</name>
    <dbReference type="NCBI Taxonomy" id="29306"/>
    <lineage>
        <taxon>Bacteria</taxon>
        <taxon>Bacillati</taxon>
        <taxon>Actinomycetota</taxon>
        <taxon>Actinomycetes</taxon>
        <taxon>Kitasatosporales</taxon>
        <taxon>Streptomycetaceae</taxon>
        <taxon>Streptomyces</taxon>
    </lineage>
</organism>
<keyword evidence="3 5" id="KW-0285">Flavoprotein</keyword>
<protein>
    <submittedName>
        <fullName evidence="10">Acyl-CoA dehydrogenase</fullName>
    </submittedName>
</protein>
<keyword evidence="4 5" id="KW-0274">FAD</keyword>
<dbReference type="Gene3D" id="2.40.110.10">
    <property type="entry name" value="Butyryl-CoA Dehydrogenase, subunit A, domain 2"/>
    <property type="match status" value="1"/>
</dbReference>
<evidence type="ECO:0000256" key="4">
    <source>
        <dbReference type="ARBA" id="ARBA00022827"/>
    </source>
</evidence>
<evidence type="ECO:0000256" key="1">
    <source>
        <dbReference type="ARBA" id="ARBA00001974"/>
    </source>
</evidence>
<reference evidence="10 11" key="1">
    <citation type="submission" date="2019-04" db="EMBL/GenBank/DDBJ databases">
        <title>Streptomyces sp. nov. Bv016 isolated from bark of Buahinia variegata.</title>
        <authorList>
            <person name="Kanchanasin P."/>
            <person name="Tanasupawat S."/>
            <person name="Yuki M."/>
            <person name="Kudo T."/>
        </authorList>
    </citation>
    <scope>NUCLEOTIDE SEQUENCE [LARGE SCALE GENOMIC DNA]</scope>
    <source>
        <strain evidence="10 11">JCM 4765</strain>
    </source>
</reference>
<feature type="domain" description="Acyl-CoA dehydrogenase/oxidase C-terminal" evidence="7">
    <location>
        <begin position="269"/>
        <end position="410"/>
    </location>
</feature>
<dbReference type="InterPro" id="IPR009100">
    <property type="entry name" value="AcylCoA_DH/oxidase_NM_dom_sf"/>
</dbReference>
<dbReference type="EMBL" id="SRRU01000008">
    <property type="protein sequence ID" value="TGN80287.1"/>
    <property type="molecule type" value="Genomic_DNA"/>
</dbReference>
<dbReference type="InterPro" id="IPR013786">
    <property type="entry name" value="AcylCoA_DH/ox_N"/>
</dbReference>
<evidence type="ECO:0000256" key="5">
    <source>
        <dbReference type="RuleBase" id="RU362125"/>
    </source>
</evidence>
<evidence type="ECO:0000259" key="9">
    <source>
        <dbReference type="Pfam" id="PF02771"/>
    </source>
</evidence>
<dbReference type="AlphaFoldDB" id="A0A4Z1DC26"/>
<dbReference type="PROSITE" id="PS00073">
    <property type="entry name" value="ACYL_COA_DH_2"/>
    <property type="match status" value="1"/>
</dbReference>
<dbReference type="InterPro" id="IPR036250">
    <property type="entry name" value="AcylCo_DH-like_C"/>
</dbReference>
<dbReference type="InterPro" id="IPR009075">
    <property type="entry name" value="AcylCo_DH/oxidase_C"/>
</dbReference>
<gene>
    <name evidence="10" type="ORF">E5082_23120</name>
</gene>
<dbReference type="GO" id="GO:0050660">
    <property type="term" value="F:flavin adenine dinucleotide binding"/>
    <property type="evidence" value="ECO:0007669"/>
    <property type="project" value="InterPro"/>
</dbReference>
<feature type="region of interest" description="Disordered" evidence="6">
    <location>
        <begin position="1"/>
        <end position="20"/>
    </location>
</feature>
<dbReference type="InterPro" id="IPR046373">
    <property type="entry name" value="Acyl-CoA_Oxase/DH_mid-dom_sf"/>
</dbReference>
<dbReference type="Proteomes" id="UP000298513">
    <property type="component" value="Unassembled WGS sequence"/>
</dbReference>
<evidence type="ECO:0000313" key="11">
    <source>
        <dbReference type="Proteomes" id="UP000298513"/>
    </source>
</evidence>
<dbReference type="InterPro" id="IPR006091">
    <property type="entry name" value="Acyl-CoA_Oxase/DH_mid-dom"/>
</dbReference>
<dbReference type="RefSeq" id="WP_135793161.1">
    <property type="nucleotide sequence ID" value="NZ_BNBQ01000002.1"/>
</dbReference>
<feature type="compositionally biased region" description="Basic and acidic residues" evidence="6">
    <location>
        <begin position="1"/>
        <end position="18"/>
    </location>
</feature>
<name>A0A4Z1DC26_STRGP</name>
<comment type="similarity">
    <text evidence="2 5">Belongs to the acyl-CoA dehydrogenase family.</text>
</comment>
<dbReference type="Pfam" id="PF02770">
    <property type="entry name" value="Acyl-CoA_dh_M"/>
    <property type="match status" value="1"/>
</dbReference>
<evidence type="ECO:0000313" key="10">
    <source>
        <dbReference type="EMBL" id="TGN80287.1"/>
    </source>
</evidence>
<dbReference type="GO" id="GO:0003995">
    <property type="term" value="F:acyl-CoA dehydrogenase activity"/>
    <property type="evidence" value="ECO:0007669"/>
    <property type="project" value="InterPro"/>
</dbReference>
<dbReference type="GO" id="GO:0006635">
    <property type="term" value="P:fatty acid beta-oxidation"/>
    <property type="evidence" value="ECO:0007669"/>
    <property type="project" value="InterPro"/>
</dbReference>
<dbReference type="Gene3D" id="1.10.540.10">
    <property type="entry name" value="Acyl-CoA dehydrogenase/oxidase, N-terminal domain"/>
    <property type="match status" value="1"/>
</dbReference>
<evidence type="ECO:0000256" key="3">
    <source>
        <dbReference type="ARBA" id="ARBA00022630"/>
    </source>
</evidence>
<evidence type="ECO:0000259" key="8">
    <source>
        <dbReference type="Pfam" id="PF02770"/>
    </source>
</evidence>
<dbReference type="Pfam" id="PF02771">
    <property type="entry name" value="Acyl-CoA_dh_N"/>
    <property type="match status" value="1"/>
</dbReference>
<dbReference type="SUPFAM" id="SSF56645">
    <property type="entry name" value="Acyl-CoA dehydrogenase NM domain-like"/>
    <property type="match status" value="1"/>
</dbReference>
<evidence type="ECO:0000256" key="2">
    <source>
        <dbReference type="ARBA" id="ARBA00009347"/>
    </source>
</evidence>
<feature type="domain" description="Acyl-CoA dehydrogenase/oxidase N-terminal" evidence="9">
    <location>
        <begin position="44"/>
        <end position="152"/>
    </location>
</feature>
<dbReference type="InterPro" id="IPR037069">
    <property type="entry name" value="AcylCoA_DH/ox_N_sf"/>
</dbReference>
<evidence type="ECO:0000256" key="6">
    <source>
        <dbReference type="SAM" id="MobiDB-lite"/>
    </source>
</evidence>
<feature type="domain" description="Acyl-CoA oxidase/dehydrogenase middle" evidence="8">
    <location>
        <begin position="158"/>
        <end position="251"/>
    </location>
</feature>
<evidence type="ECO:0000259" key="7">
    <source>
        <dbReference type="Pfam" id="PF00441"/>
    </source>
</evidence>
<comment type="caution">
    <text evidence="10">The sequence shown here is derived from an EMBL/GenBank/DDBJ whole genome shotgun (WGS) entry which is preliminary data.</text>
</comment>